<feature type="transmembrane region" description="Helical" evidence="6">
    <location>
        <begin position="60"/>
        <end position="81"/>
    </location>
</feature>
<dbReference type="InterPro" id="IPR050833">
    <property type="entry name" value="Poly_Biosynth_Transport"/>
</dbReference>
<keyword evidence="3 6" id="KW-0812">Transmembrane</keyword>
<dbReference type="PANTHER" id="PTHR30250:SF11">
    <property type="entry name" value="O-ANTIGEN TRANSPORTER-RELATED"/>
    <property type="match status" value="1"/>
</dbReference>
<keyword evidence="5 6" id="KW-0472">Membrane</keyword>
<keyword evidence="2" id="KW-1003">Cell membrane</keyword>
<dbReference type="RefSeq" id="WP_107959919.1">
    <property type="nucleotide sequence ID" value="NZ_QAOG01000009.1"/>
</dbReference>
<reference evidence="7 8" key="1">
    <citation type="submission" date="2018-04" db="EMBL/GenBank/DDBJ databases">
        <title>Genomic Encyclopedia of Type Strains, Phase III (KMG-III): the genomes of soil and plant-associated and newly described type strains.</title>
        <authorList>
            <person name="Whitman W."/>
        </authorList>
    </citation>
    <scope>NUCLEOTIDE SEQUENCE [LARGE SCALE GENOMIC DNA]</scope>
    <source>
        <strain evidence="7 8">MA101b</strain>
    </source>
</reference>
<evidence type="ECO:0000313" key="8">
    <source>
        <dbReference type="Proteomes" id="UP000244189"/>
    </source>
</evidence>
<protein>
    <submittedName>
        <fullName evidence="7">O-antigen/teichoic acid export membrane protein</fullName>
    </submittedName>
</protein>
<dbReference type="PANTHER" id="PTHR30250">
    <property type="entry name" value="PST FAMILY PREDICTED COLANIC ACID TRANSPORTER"/>
    <property type="match status" value="1"/>
</dbReference>
<feature type="transmembrane region" description="Helical" evidence="6">
    <location>
        <begin position="414"/>
        <end position="433"/>
    </location>
</feature>
<feature type="transmembrane region" description="Helical" evidence="6">
    <location>
        <begin position="27"/>
        <end position="48"/>
    </location>
</feature>
<feature type="transmembrane region" description="Helical" evidence="6">
    <location>
        <begin position="385"/>
        <end position="408"/>
    </location>
</feature>
<dbReference type="GO" id="GO:0005886">
    <property type="term" value="C:plasma membrane"/>
    <property type="evidence" value="ECO:0007669"/>
    <property type="project" value="UniProtKB-SubCell"/>
</dbReference>
<evidence type="ECO:0000256" key="2">
    <source>
        <dbReference type="ARBA" id="ARBA00022475"/>
    </source>
</evidence>
<keyword evidence="4 6" id="KW-1133">Transmembrane helix</keyword>
<dbReference type="Pfam" id="PF01943">
    <property type="entry name" value="Polysacc_synt"/>
    <property type="match status" value="1"/>
</dbReference>
<feature type="transmembrane region" description="Helical" evidence="6">
    <location>
        <begin position="288"/>
        <end position="307"/>
    </location>
</feature>
<dbReference type="EMBL" id="QAOG01000009">
    <property type="protein sequence ID" value="PTQ58278.1"/>
    <property type="molecule type" value="Genomic_DNA"/>
</dbReference>
<evidence type="ECO:0000256" key="1">
    <source>
        <dbReference type="ARBA" id="ARBA00004651"/>
    </source>
</evidence>
<proteinExistence type="predicted"/>
<evidence type="ECO:0000256" key="5">
    <source>
        <dbReference type="ARBA" id="ARBA00023136"/>
    </source>
</evidence>
<evidence type="ECO:0000313" key="7">
    <source>
        <dbReference type="EMBL" id="PTQ58278.1"/>
    </source>
</evidence>
<accession>A0A2T5GG45</accession>
<comment type="caution">
    <text evidence="7">The sequence shown here is derived from an EMBL/GenBank/DDBJ whole genome shotgun (WGS) entry which is preliminary data.</text>
</comment>
<feature type="transmembrane region" description="Helical" evidence="6">
    <location>
        <begin position="174"/>
        <end position="191"/>
    </location>
</feature>
<comment type="subcellular location">
    <subcellularLocation>
        <location evidence="1">Cell membrane</location>
        <topology evidence="1">Multi-pass membrane protein</topology>
    </subcellularLocation>
</comment>
<evidence type="ECO:0000256" key="4">
    <source>
        <dbReference type="ARBA" id="ARBA00022989"/>
    </source>
</evidence>
<feature type="transmembrane region" description="Helical" evidence="6">
    <location>
        <begin position="101"/>
        <end position="134"/>
    </location>
</feature>
<feature type="transmembrane region" description="Helical" evidence="6">
    <location>
        <begin position="140"/>
        <end position="162"/>
    </location>
</feature>
<dbReference type="InterPro" id="IPR002797">
    <property type="entry name" value="Polysacc_synth"/>
</dbReference>
<evidence type="ECO:0000256" key="6">
    <source>
        <dbReference type="SAM" id="Phobius"/>
    </source>
</evidence>
<feature type="transmembrane region" description="Helical" evidence="6">
    <location>
        <begin position="244"/>
        <end position="268"/>
    </location>
</feature>
<keyword evidence="8" id="KW-1185">Reference proteome</keyword>
<dbReference type="AlphaFoldDB" id="A0A2T5GG45"/>
<feature type="transmembrane region" description="Helical" evidence="6">
    <location>
        <begin position="319"/>
        <end position="342"/>
    </location>
</feature>
<dbReference type="Proteomes" id="UP000244189">
    <property type="component" value="Unassembled WGS sequence"/>
</dbReference>
<gene>
    <name evidence="7" type="ORF">C8J26_3878</name>
</gene>
<sequence>MTMIAGLGGMLRVGAGRLRRSQIAGPGLVTMIAIIVGIGATFLGQMLISRHLGVRSYGYYSILVSWAMLVVLPASIGLDGAIMRFMPIYLLEGETRRYRRLIMLTVAAQILGVAGVVGLLVLGASMGIGTLAWARTGTLIWVALLIGATVIGNTAAAVLQAARRVIVAQIFMNVVRPLVVVILVASLIYLRPVGYDAADLFRVTAGAALLAVIPLVIHIARAFFTRPATDTGAMPIRQWLTFGLFNLTAGVGQQALIQLPILIVGTLGGTDQAGHYGVASRLASTVSLGLAALAMVSLPLIATAFAAKDQHEVRRIARLNVRLSFGFAVLATLAIIVAGRWVLAVFGPGFVDAYPTLIVLMIGLTASSALGVATGVVAMGGHPSVIAIANALGVVVLGVAAYALVPIMGTMGGAVAYGIANMTTISMIALFAYRRLGINTMIFAK</sequence>
<feature type="transmembrane region" description="Helical" evidence="6">
    <location>
        <begin position="354"/>
        <end position="378"/>
    </location>
</feature>
<organism evidence="7 8">
    <name type="scientific">Sphingomonas aurantiaca</name>
    <dbReference type="NCBI Taxonomy" id="185949"/>
    <lineage>
        <taxon>Bacteria</taxon>
        <taxon>Pseudomonadati</taxon>
        <taxon>Pseudomonadota</taxon>
        <taxon>Alphaproteobacteria</taxon>
        <taxon>Sphingomonadales</taxon>
        <taxon>Sphingomonadaceae</taxon>
        <taxon>Sphingomonas</taxon>
    </lineage>
</organism>
<name>A0A2T5GG45_9SPHN</name>
<feature type="transmembrane region" description="Helical" evidence="6">
    <location>
        <begin position="203"/>
        <end position="224"/>
    </location>
</feature>
<evidence type="ECO:0000256" key="3">
    <source>
        <dbReference type="ARBA" id="ARBA00022692"/>
    </source>
</evidence>